<organism evidence="4">
    <name type="scientific">Anaerobacillus isosaccharinicus</name>
    <dbReference type="NCBI Taxonomy" id="1532552"/>
    <lineage>
        <taxon>Bacteria</taxon>
        <taxon>Bacillati</taxon>
        <taxon>Bacillota</taxon>
        <taxon>Bacilli</taxon>
        <taxon>Bacillales</taxon>
        <taxon>Bacillaceae</taxon>
        <taxon>Anaerobacillus</taxon>
    </lineage>
</organism>
<gene>
    <name evidence="4" type="ORF">AWH56_22680</name>
</gene>
<dbReference type="Gene3D" id="1.10.510.10">
    <property type="entry name" value="Transferase(Phosphotransferase) domain 1"/>
    <property type="match status" value="1"/>
</dbReference>
<evidence type="ECO:0000259" key="3">
    <source>
        <dbReference type="PROSITE" id="PS50011"/>
    </source>
</evidence>
<keyword evidence="2" id="KW-0472">Membrane</keyword>
<keyword evidence="2" id="KW-0812">Transmembrane</keyword>
<dbReference type="PROSITE" id="PS50011">
    <property type="entry name" value="PROTEIN_KINASE_DOM"/>
    <property type="match status" value="1"/>
</dbReference>
<feature type="transmembrane region" description="Helical" evidence="2">
    <location>
        <begin position="12"/>
        <end position="32"/>
    </location>
</feature>
<evidence type="ECO:0000256" key="2">
    <source>
        <dbReference type="SAM" id="Phobius"/>
    </source>
</evidence>
<accession>A0A1S2KX75</accession>
<dbReference type="InterPro" id="IPR000719">
    <property type="entry name" value="Prot_kinase_dom"/>
</dbReference>
<dbReference type="InterPro" id="IPR004147">
    <property type="entry name" value="ABC1_dom"/>
</dbReference>
<dbReference type="KEGG" id="aia:AWH56_019915"/>
<dbReference type="OrthoDB" id="9795390at2"/>
<reference evidence="4" key="1">
    <citation type="submission" date="2016-10" db="EMBL/GenBank/DDBJ databases">
        <title>Draft genome sequences of four alkaliphilic bacteria belonging to the Anaerobacillus genus.</title>
        <authorList>
            <person name="Bassil N.M."/>
            <person name="Lloyd J.R."/>
        </authorList>
    </citation>
    <scope>NUCLEOTIDE SEQUENCE [LARGE SCALE GENOMIC DNA]</scope>
    <source>
        <strain evidence="4">NB2006</strain>
    </source>
</reference>
<evidence type="ECO:0000256" key="1">
    <source>
        <dbReference type="ARBA" id="ARBA00009670"/>
    </source>
</evidence>
<feature type="transmembrane region" description="Helical" evidence="2">
    <location>
        <begin position="510"/>
        <end position="530"/>
    </location>
</feature>
<name>A0A1S2KX75_9BACI</name>
<sequence length="544" mass="63129">MSEYVLKTNNKLGRMTKVLSMAFVIFIQIYWYKITKKTDPEWELLWEKIGKRFRKTLFELEGLLIKVGQILSIRADLLPSAFISQIQDLTDKVPPSEWEEIKIILEAEWGGSIEHHFLSIEKEAIASASIGEVYKGVLKDGTEVAIKVQRPNISSIVQTDFRTLGIIIWFAHYLIPLPKGFINLIVLFKELKQVIERELDFAKERNTLLYFKDRYKDNEAVKIPDVYTELSTSKVLVMEWVRGIRLTDEQALDQLNLSRQELAGRLIEVFLPQWLEPGMFHADPHPGNVLVSTEGKIILLDFGMTGEISKRDATNFEALIESILSKNYPKSVDYLTQLGFLQPGADSRTIENLLAELMSFHPAQLKEMDLIALKLEMNDMLQALPIQVPTRFVFLGRSFITIEGTIRNLVPEKELIHLVKPIFLDWLNKQGNKKWSFIWYWIQSQPLFKVMHSATEFLKAPQKFEQIKETEQRRHFQFTIYENYKKQLFQLTLLGLIGVATGIYTSHSLIMQLSAGISFVSSVGYFVFSIKLKKWLKYMHEKRR</sequence>
<dbReference type="InterPro" id="IPR050154">
    <property type="entry name" value="UbiB_kinase"/>
</dbReference>
<dbReference type="GO" id="GO:0005524">
    <property type="term" value="F:ATP binding"/>
    <property type="evidence" value="ECO:0007669"/>
    <property type="project" value="InterPro"/>
</dbReference>
<comment type="caution">
    <text evidence="4">The sequence shown here is derived from an EMBL/GenBank/DDBJ whole genome shotgun (WGS) entry which is preliminary data.</text>
</comment>
<dbReference type="PANTHER" id="PTHR10566:SF113">
    <property type="entry name" value="PROTEIN ACTIVITY OF BC1 COMPLEX KINASE 7, CHLOROPLASTIC"/>
    <property type="match status" value="1"/>
</dbReference>
<feature type="transmembrane region" description="Helical" evidence="2">
    <location>
        <begin position="488"/>
        <end position="504"/>
    </location>
</feature>
<feature type="domain" description="Protein kinase" evidence="3">
    <location>
        <begin position="119"/>
        <end position="448"/>
    </location>
</feature>
<dbReference type="CDD" id="cd05121">
    <property type="entry name" value="ABC1_ADCK3-like"/>
    <property type="match status" value="1"/>
</dbReference>
<dbReference type="InterPro" id="IPR011009">
    <property type="entry name" value="Kinase-like_dom_sf"/>
</dbReference>
<dbReference type="AlphaFoldDB" id="A0A1S2KX75"/>
<proteinExistence type="inferred from homology"/>
<protein>
    <submittedName>
        <fullName evidence="4">ABC transporter</fullName>
    </submittedName>
</protein>
<dbReference type="GO" id="GO:0004672">
    <property type="term" value="F:protein kinase activity"/>
    <property type="evidence" value="ECO:0007669"/>
    <property type="project" value="InterPro"/>
</dbReference>
<evidence type="ECO:0000313" key="4">
    <source>
        <dbReference type="EMBL" id="OIJ04779.1"/>
    </source>
</evidence>
<dbReference type="SUPFAM" id="SSF56112">
    <property type="entry name" value="Protein kinase-like (PK-like)"/>
    <property type="match status" value="1"/>
</dbReference>
<dbReference type="PANTHER" id="PTHR10566">
    <property type="entry name" value="CHAPERONE-ACTIVITY OF BC1 COMPLEX CABC1 -RELATED"/>
    <property type="match status" value="1"/>
</dbReference>
<keyword evidence="2" id="KW-1133">Transmembrane helix</keyword>
<dbReference type="Pfam" id="PF03109">
    <property type="entry name" value="ABC1"/>
    <property type="match status" value="1"/>
</dbReference>
<dbReference type="EMBL" id="LQXD01000197">
    <property type="protein sequence ID" value="OIJ04779.1"/>
    <property type="molecule type" value="Genomic_DNA"/>
</dbReference>
<comment type="similarity">
    <text evidence="1">Belongs to the protein kinase superfamily. ADCK protein kinase family.</text>
</comment>